<dbReference type="Proteomes" id="UP000010312">
    <property type="component" value="Unassembled WGS sequence"/>
</dbReference>
<organism evidence="8 9">
    <name type="scientific">Streptococcus infantis SPAR10</name>
    <dbReference type="NCBI Taxonomy" id="1159208"/>
    <lineage>
        <taxon>Bacteria</taxon>
        <taxon>Bacillati</taxon>
        <taxon>Bacillota</taxon>
        <taxon>Bacilli</taxon>
        <taxon>Lactobacillales</taxon>
        <taxon>Streptococcaceae</taxon>
        <taxon>Streptococcus</taxon>
    </lineage>
</organism>
<keyword evidence="7" id="KW-0472">Membrane</keyword>
<protein>
    <submittedName>
        <fullName evidence="8">Amino acid carrier family protein</fullName>
    </submittedName>
</protein>
<accession>J0YIV1</accession>
<evidence type="ECO:0000256" key="3">
    <source>
        <dbReference type="ARBA" id="ARBA00022448"/>
    </source>
</evidence>
<dbReference type="Pfam" id="PF01235">
    <property type="entry name" value="Na_Ala_symp"/>
    <property type="match status" value="1"/>
</dbReference>
<keyword evidence="3" id="KW-0813">Transport</keyword>
<evidence type="ECO:0000256" key="5">
    <source>
        <dbReference type="ARBA" id="ARBA00022692"/>
    </source>
</evidence>
<proteinExistence type="inferred from homology"/>
<keyword evidence="4" id="KW-1003">Cell membrane</keyword>
<comment type="similarity">
    <text evidence="2">Belongs to the alanine or glycine:cation symporter (AGCS) (TC 2.A.25) family.</text>
</comment>
<evidence type="ECO:0000256" key="4">
    <source>
        <dbReference type="ARBA" id="ARBA00022475"/>
    </source>
</evidence>
<reference evidence="8 9" key="1">
    <citation type="submission" date="2012-05" db="EMBL/GenBank/DDBJ databases">
        <title>Genomic Sequence of Streptococcus mitis SPAR10.</title>
        <authorList>
            <person name="Chancey S."/>
            <person name="Kumar N."/>
            <person name="Sengamalay N."/>
            <person name="Matthews C."/>
            <person name="Hine E."/>
            <person name="Pallavajjal A."/>
            <person name="Abolude O."/>
            <person name="Daugherty S.C."/>
            <person name="Parankush S.P."/>
            <person name="Sadzewicz L."/>
            <person name="Tallon L.J."/>
            <person name="Farley M.M."/>
            <person name="Baughman W."/>
            <person name="McGee L."/>
            <person name="Stephens D.S."/>
            <person name="Tettelin H."/>
        </authorList>
    </citation>
    <scope>NUCLEOTIDE SEQUENCE [LARGE SCALE GENOMIC DNA]</scope>
    <source>
        <strain evidence="8 9">SPAR10</strain>
    </source>
</reference>
<evidence type="ECO:0000313" key="9">
    <source>
        <dbReference type="Proteomes" id="UP000010312"/>
    </source>
</evidence>
<evidence type="ECO:0000256" key="6">
    <source>
        <dbReference type="ARBA" id="ARBA00022989"/>
    </source>
</evidence>
<dbReference type="PATRIC" id="fig|1159208.3.peg.806"/>
<dbReference type="GO" id="GO:0005283">
    <property type="term" value="F:amino acid:sodium symporter activity"/>
    <property type="evidence" value="ECO:0007669"/>
    <property type="project" value="InterPro"/>
</dbReference>
<keyword evidence="5" id="KW-0812">Transmembrane</keyword>
<evidence type="ECO:0000256" key="7">
    <source>
        <dbReference type="ARBA" id="ARBA00023136"/>
    </source>
</evidence>
<dbReference type="InterPro" id="IPR001463">
    <property type="entry name" value="Na/Ala_symport"/>
</dbReference>
<evidence type="ECO:0000256" key="2">
    <source>
        <dbReference type="ARBA" id="ARBA00009261"/>
    </source>
</evidence>
<evidence type="ECO:0000256" key="1">
    <source>
        <dbReference type="ARBA" id="ARBA00004651"/>
    </source>
</evidence>
<gene>
    <name evidence="8" type="ORF">SPAR10_0868</name>
</gene>
<keyword evidence="6" id="KW-1133">Transmembrane helix</keyword>
<comment type="caution">
    <text evidence="8">The sequence shown here is derived from an EMBL/GenBank/DDBJ whole genome shotgun (WGS) entry which is preliminary data.</text>
</comment>
<comment type="subcellular location">
    <subcellularLocation>
        <location evidence="1">Cell membrane</location>
        <topology evidence="1">Multi-pass membrane protein</topology>
    </subcellularLocation>
</comment>
<evidence type="ECO:0000313" key="8">
    <source>
        <dbReference type="EMBL" id="EJG87296.1"/>
    </source>
</evidence>
<sequence length="62" mass="6983">MYAEGLLAIKYRTKDDHGAVAGGPMHYILLGMGEKWRPFNNLLGTLCLYHDFGMELLRGTLI</sequence>
<dbReference type="EMBL" id="ALCH01000004">
    <property type="protein sequence ID" value="EJG87296.1"/>
    <property type="molecule type" value="Genomic_DNA"/>
</dbReference>
<name>J0YIV1_9STRE</name>
<dbReference type="AlphaFoldDB" id="J0YIV1"/>
<dbReference type="GO" id="GO:0005886">
    <property type="term" value="C:plasma membrane"/>
    <property type="evidence" value="ECO:0007669"/>
    <property type="project" value="UniProtKB-SubCell"/>
</dbReference>